<dbReference type="RefSeq" id="WP_378406456.1">
    <property type="nucleotide sequence ID" value="NZ_JBHTCS010000017.1"/>
</dbReference>
<dbReference type="Gene3D" id="1.20.1250.20">
    <property type="entry name" value="MFS general substrate transporter like domains"/>
    <property type="match status" value="1"/>
</dbReference>
<dbReference type="CDD" id="cd17321">
    <property type="entry name" value="MFS_MMR_MDR_like"/>
    <property type="match status" value="1"/>
</dbReference>
<feature type="transmembrane region" description="Helical" evidence="7">
    <location>
        <begin position="93"/>
        <end position="115"/>
    </location>
</feature>
<proteinExistence type="predicted"/>
<evidence type="ECO:0000256" key="2">
    <source>
        <dbReference type="ARBA" id="ARBA00022448"/>
    </source>
</evidence>
<feature type="transmembrane region" description="Helical" evidence="7">
    <location>
        <begin position="214"/>
        <end position="232"/>
    </location>
</feature>
<dbReference type="SUPFAM" id="SSF103473">
    <property type="entry name" value="MFS general substrate transporter"/>
    <property type="match status" value="1"/>
</dbReference>
<evidence type="ECO:0000313" key="10">
    <source>
        <dbReference type="Proteomes" id="UP001596484"/>
    </source>
</evidence>
<feature type="transmembrane region" description="Helical" evidence="7">
    <location>
        <begin position="151"/>
        <end position="169"/>
    </location>
</feature>
<evidence type="ECO:0000313" key="9">
    <source>
        <dbReference type="EMBL" id="MFC7449474.1"/>
    </source>
</evidence>
<organism evidence="9 10">
    <name type="scientific">Rhodococcus daqingensis</name>
    <dbReference type="NCBI Taxonomy" id="2479363"/>
    <lineage>
        <taxon>Bacteria</taxon>
        <taxon>Bacillati</taxon>
        <taxon>Actinomycetota</taxon>
        <taxon>Actinomycetes</taxon>
        <taxon>Mycobacteriales</taxon>
        <taxon>Nocardiaceae</taxon>
        <taxon>Rhodococcus</taxon>
    </lineage>
</organism>
<accession>A0ABW2S182</accession>
<gene>
    <name evidence="9" type="ORF">ACFQS9_16375</name>
</gene>
<name>A0ABW2S182_9NOCA</name>
<comment type="caution">
    <text evidence="9">The sequence shown here is derived from an EMBL/GenBank/DDBJ whole genome shotgun (WGS) entry which is preliminary data.</text>
</comment>
<keyword evidence="6 7" id="KW-0472">Membrane</keyword>
<dbReference type="PANTHER" id="PTHR42718:SF46">
    <property type="entry name" value="BLR6921 PROTEIN"/>
    <property type="match status" value="1"/>
</dbReference>
<keyword evidence="2" id="KW-0813">Transport</keyword>
<feature type="transmembrane region" description="Helical" evidence="7">
    <location>
        <begin position="121"/>
        <end position="139"/>
    </location>
</feature>
<protein>
    <submittedName>
        <fullName evidence="9">MFS transporter</fullName>
    </submittedName>
</protein>
<feature type="transmembrane region" description="Helical" evidence="7">
    <location>
        <begin position="311"/>
        <end position="339"/>
    </location>
</feature>
<feature type="transmembrane region" description="Helical" evidence="7">
    <location>
        <begin position="371"/>
        <end position="391"/>
    </location>
</feature>
<keyword evidence="4 7" id="KW-0812">Transmembrane</keyword>
<dbReference type="InterPro" id="IPR004638">
    <property type="entry name" value="EmrB-like"/>
</dbReference>
<evidence type="ECO:0000256" key="7">
    <source>
        <dbReference type="SAM" id="Phobius"/>
    </source>
</evidence>
<dbReference type="InterPro" id="IPR011701">
    <property type="entry name" value="MFS"/>
</dbReference>
<comment type="subcellular location">
    <subcellularLocation>
        <location evidence="1">Cell membrane</location>
        <topology evidence="1">Multi-pass membrane protein</topology>
    </subcellularLocation>
</comment>
<dbReference type="PANTHER" id="PTHR42718">
    <property type="entry name" value="MAJOR FACILITATOR SUPERFAMILY MULTIDRUG TRANSPORTER MFSC"/>
    <property type="match status" value="1"/>
</dbReference>
<sequence length="497" mass="51427">MTTTTIDRPQTGPGDTTREHRLRWLILAVIGLAQLMVVLDATIVNIALPAAQHDLGFSDADRQWVVTAYALAFGSLLLLGGRLSDLFGRRNTFVIGLVGFAVMSALGGAAVNFPMLVAARAGQGVFAALLAPAALSLLATTFTEPDERAKAFGVFGAIAGAGGAVGLLLGGVLTEWTSWRWSMYVNLVFAAVALVGAVTMMAAHRSEHRPTLDIPGTITVSAALFGIVYGFSHAESHGWSDPMTITWLVAGAALLSVFVIIETRVAHPLLPLRIVLDRIRGGSYLAMFITGSGMFAVFLFLTFYMQTVLQYSPIITGVAFLPMVAGMVVSATTSTAALLPRVGPRVLITTGLIVAAVGLAVLAQIEVDSSYVTIILPGLVLLGLGMGMVFAPGMQGAITGVDPDDAGVASATVNTMQQVGGSIGTALLSTVAASAATGFMDGRVPSPANAALAAVQSYTTTFWWAAGIFVAGATISAFLLPRGLLPAPAEGQPAMAH</sequence>
<dbReference type="InterPro" id="IPR005829">
    <property type="entry name" value="Sugar_transporter_CS"/>
</dbReference>
<evidence type="ECO:0000256" key="3">
    <source>
        <dbReference type="ARBA" id="ARBA00022475"/>
    </source>
</evidence>
<evidence type="ECO:0000259" key="8">
    <source>
        <dbReference type="PROSITE" id="PS50850"/>
    </source>
</evidence>
<dbReference type="Gene3D" id="1.20.1720.10">
    <property type="entry name" value="Multidrug resistance protein D"/>
    <property type="match status" value="1"/>
</dbReference>
<evidence type="ECO:0000256" key="5">
    <source>
        <dbReference type="ARBA" id="ARBA00022989"/>
    </source>
</evidence>
<evidence type="ECO:0000256" key="6">
    <source>
        <dbReference type="ARBA" id="ARBA00023136"/>
    </source>
</evidence>
<feature type="transmembrane region" description="Helical" evidence="7">
    <location>
        <begin position="282"/>
        <end position="305"/>
    </location>
</feature>
<dbReference type="InterPro" id="IPR020846">
    <property type="entry name" value="MFS_dom"/>
</dbReference>
<evidence type="ECO:0000256" key="4">
    <source>
        <dbReference type="ARBA" id="ARBA00022692"/>
    </source>
</evidence>
<feature type="transmembrane region" description="Helical" evidence="7">
    <location>
        <begin position="460"/>
        <end position="480"/>
    </location>
</feature>
<dbReference type="NCBIfam" id="TIGR00711">
    <property type="entry name" value="efflux_EmrB"/>
    <property type="match status" value="1"/>
</dbReference>
<feature type="transmembrane region" description="Helical" evidence="7">
    <location>
        <begin position="244"/>
        <end position="261"/>
    </location>
</feature>
<feature type="transmembrane region" description="Helical" evidence="7">
    <location>
        <begin position="181"/>
        <end position="202"/>
    </location>
</feature>
<dbReference type="PROSITE" id="PS00216">
    <property type="entry name" value="SUGAR_TRANSPORT_1"/>
    <property type="match status" value="1"/>
</dbReference>
<keyword evidence="3" id="KW-1003">Cell membrane</keyword>
<dbReference type="PROSITE" id="PS50850">
    <property type="entry name" value="MFS"/>
    <property type="match status" value="1"/>
</dbReference>
<feature type="transmembrane region" description="Helical" evidence="7">
    <location>
        <begin position="24"/>
        <end position="51"/>
    </location>
</feature>
<evidence type="ECO:0000256" key="1">
    <source>
        <dbReference type="ARBA" id="ARBA00004651"/>
    </source>
</evidence>
<reference evidence="10" key="1">
    <citation type="journal article" date="2019" name="Int. J. Syst. Evol. Microbiol.">
        <title>The Global Catalogue of Microorganisms (GCM) 10K type strain sequencing project: providing services to taxonomists for standard genome sequencing and annotation.</title>
        <authorList>
            <consortium name="The Broad Institute Genomics Platform"/>
            <consortium name="The Broad Institute Genome Sequencing Center for Infectious Disease"/>
            <person name="Wu L."/>
            <person name="Ma J."/>
        </authorList>
    </citation>
    <scope>NUCLEOTIDE SEQUENCE [LARGE SCALE GENOMIC DNA]</scope>
    <source>
        <strain evidence="10">ICMP 19430</strain>
    </source>
</reference>
<dbReference type="Proteomes" id="UP001596484">
    <property type="component" value="Unassembled WGS sequence"/>
</dbReference>
<feature type="domain" description="Major facilitator superfamily (MFS) profile" evidence="8">
    <location>
        <begin position="26"/>
        <end position="484"/>
    </location>
</feature>
<feature type="transmembrane region" description="Helical" evidence="7">
    <location>
        <begin position="346"/>
        <end position="365"/>
    </location>
</feature>
<dbReference type="Pfam" id="PF07690">
    <property type="entry name" value="MFS_1"/>
    <property type="match status" value="1"/>
</dbReference>
<feature type="transmembrane region" description="Helical" evidence="7">
    <location>
        <begin position="63"/>
        <end position="81"/>
    </location>
</feature>
<dbReference type="EMBL" id="JBHTCS010000017">
    <property type="protein sequence ID" value="MFC7449474.1"/>
    <property type="molecule type" value="Genomic_DNA"/>
</dbReference>
<keyword evidence="5 7" id="KW-1133">Transmembrane helix</keyword>
<keyword evidence="10" id="KW-1185">Reference proteome</keyword>
<dbReference type="InterPro" id="IPR036259">
    <property type="entry name" value="MFS_trans_sf"/>
</dbReference>